<evidence type="ECO:0000313" key="2">
    <source>
        <dbReference type="EnsemblPlants" id="cds.evm.model.08.1983"/>
    </source>
</evidence>
<reference evidence="2" key="1">
    <citation type="submission" date="2018-11" db="EMBL/GenBank/DDBJ databases">
        <authorList>
            <person name="Grassa J C."/>
        </authorList>
    </citation>
    <scope>NUCLEOTIDE SEQUENCE [LARGE SCALE GENOMIC DNA]</scope>
</reference>
<keyword evidence="3" id="KW-1185">Reference proteome</keyword>
<reference evidence="2" key="2">
    <citation type="submission" date="2021-03" db="UniProtKB">
        <authorList>
            <consortium name="EnsemblPlants"/>
        </authorList>
    </citation>
    <scope>IDENTIFICATION</scope>
</reference>
<evidence type="ECO:0000313" key="3">
    <source>
        <dbReference type="Proteomes" id="UP000596661"/>
    </source>
</evidence>
<dbReference type="EMBL" id="UZAU01000717">
    <property type="status" value="NOT_ANNOTATED_CDS"/>
    <property type="molecule type" value="Genomic_DNA"/>
</dbReference>
<feature type="region of interest" description="Disordered" evidence="1">
    <location>
        <begin position="81"/>
        <end position="102"/>
    </location>
</feature>
<dbReference type="Gramene" id="evm.model.08.1983">
    <property type="protein sequence ID" value="cds.evm.model.08.1983"/>
    <property type="gene ID" value="evm.TU.08.1983"/>
</dbReference>
<organism evidence="2 3">
    <name type="scientific">Cannabis sativa</name>
    <name type="common">Hemp</name>
    <name type="synonym">Marijuana</name>
    <dbReference type="NCBI Taxonomy" id="3483"/>
    <lineage>
        <taxon>Eukaryota</taxon>
        <taxon>Viridiplantae</taxon>
        <taxon>Streptophyta</taxon>
        <taxon>Embryophyta</taxon>
        <taxon>Tracheophyta</taxon>
        <taxon>Spermatophyta</taxon>
        <taxon>Magnoliopsida</taxon>
        <taxon>eudicotyledons</taxon>
        <taxon>Gunneridae</taxon>
        <taxon>Pentapetalae</taxon>
        <taxon>rosids</taxon>
        <taxon>fabids</taxon>
        <taxon>Rosales</taxon>
        <taxon>Cannabaceae</taxon>
        <taxon>Cannabis</taxon>
    </lineage>
</organism>
<sequence>MGWCYGSSVAHSVTMIPGNRCYIEGEYCSALPWQMKVCCEGFSCEGFLSSENRCVRYLDCRKLGEECALLTPCCYPNHCSGTTSPGSKCLAPRTSSSTSTPSSILALAHVDE</sequence>
<dbReference type="EnsemblPlants" id="evm.model.08.1983">
    <property type="protein sequence ID" value="cds.evm.model.08.1983"/>
    <property type="gene ID" value="evm.TU.08.1983"/>
</dbReference>
<protein>
    <submittedName>
        <fullName evidence="2">Uncharacterized protein</fullName>
    </submittedName>
</protein>
<proteinExistence type="predicted"/>
<name>A0A803QAE8_CANSA</name>
<dbReference type="Proteomes" id="UP000596661">
    <property type="component" value="Chromosome 8"/>
</dbReference>
<evidence type="ECO:0000256" key="1">
    <source>
        <dbReference type="SAM" id="MobiDB-lite"/>
    </source>
</evidence>
<accession>A0A803QAE8</accession>
<dbReference type="AlphaFoldDB" id="A0A803QAE8"/>